<protein>
    <submittedName>
        <fullName evidence="1">Major outer membrane protein</fullName>
    </submittedName>
</protein>
<dbReference type="InterPro" id="IPR008439">
    <property type="entry name" value="Campylo_MOMP"/>
</dbReference>
<dbReference type="SMR" id="A0A5C4YD77"/>
<gene>
    <name evidence="1" type="ORF">FH034_06675</name>
</gene>
<organism evidence="1 2">
    <name type="scientific">Campylobacter jejuni</name>
    <dbReference type="NCBI Taxonomy" id="197"/>
    <lineage>
        <taxon>Bacteria</taxon>
        <taxon>Pseudomonadati</taxon>
        <taxon>Campylobacterota</taxon>
        <taxon>Epsilonproteobacteria</taxon>
        <taxon>Campylobacterales</taxon>
        <taxon>Campylobacteraceae</taxon>
        <taxon>Campylobacter</taxon>
    </lineage>
</organism>
<accession>A0A5C4YD77</accession>
<evidence type="ECO:0000313" key="1">
    <source>
        <dbReference type="EMBL" id="TNO41385.1"/>
    </source>
</evidence>
<evidence type="ECO:0000313" key="2">
    <source>
        <dbReference type="Proteomes" id="UP000312397"/>
    </source>
</evidence>
<dbReference type="Pfam" id="PF05538">
    <property type="entry name" value="Campylo_MOMP"/>
    <property type="match status" value="1"/>
</dbReference>
<comment type="caution">
    <text evidence="1">The sequence shown here is derived from an EMBL/GenBank/DDBJ whole genome shotgun (WGS) entry which is preliminary data.</text>
</comment>
<dbReference type="SUPFAM" id="SSF56935">
    <property type="entry name" value="Porins"/>
    <property type="match status" value="1"/>
</dbReference>
<dbReference type="Proteomes" id="UP000312397">
    <property type="component" value="Unassembled WGS sequence"/>
</dbReference>
<proteinExistence type="predicted"/>
<dbReference type="RefSeq" id="WP_057039639.1">
    <property type="nucleotide sequence ID" value="NZ_VEVS01000022.1"/>
</dbReference>
<dbReference type="AlphaFoldDB" id="A0A5C4YD77"/>
<dbReference type="EMBL" id="VEVS01000022">
    <property type="protein sequence ID" value="TNO41385.1"/>
    <property type="molecule type" value="Genomic_DNA"/>
</dbReference>
<name>A0A5C4YD77_CAMJU</name>
<sequence length="439" mass="48913">MSKLKNLTLRFIPLCLGLSVSWGGVAGAVTLEEAIQDIDISGILRYRYDTGRYKNENKIGFQNGSGLISSNQNHRWLGNLNFKANIDDNFKAFIQLRYGPTKEGGYGNSSSNITDTSKSLNVRQLYVEYNNPDYQTSVKAGKQQMDSIWTENYYDGLVATGLKITNTSLDGIMFQAYAYDSYNSDEQGGVGGDMGVYKDYSNPKSSYTQLPIYEKNLYGIAILGNHEILQGNLNSQLWLSYLSENVFFYALNLAYSYEFSENFSINLEGAYLGNTIQNDFEKKVDATNGNFFGAKAILYTYGFDINLGGVHYGDKNKYSITVLEDTGNLNVLGGQQIFYTDGSHLSGDRGENSFIYGGLGYTFDKVRIGADVAYGETKTGISGLGGEKLEFVGKVSYKYSPKLNFLAWYSHINIDTNDLSSASLDSKKNTVRFQTLYKF</sequence>
<reference evidence="1 2" key="1">
    <citation type="submission" date="2019-06" db="EMBL/GenBank/DDBJ databases">
        <title>Epidemiology of MDR Campylobacter spp.</title>
        <authorList>
            <person name="Addetia A."/>
            <person name="Greninger A."/>
            <person name="Fang F."/>
        </authorList>
    </citation>
    <scope>NUCLEOTIDE SEQUENCE [LARGE SCALE GENOMIC DNA]</scope>
    <source>
        <strain evidence="1 2">HMC314</strain>
    </source>
</reference>